<protein>
    <submittedName>
        <fullName evidence="3">Uncharacterized protein</fullName>
    </submittedName>
</protein>
<dbReference type="InterPro" id="IPR058498">
    <property type="entry name" value="DUF8185"/>
</dbReference>
<comment type="caution">
    <text evidence="3">The sequence shown here is derived from an EMBL/GenBank/DDBJ whole genome shotgun (WGS) entry which is preliminary data.</text>
</comment>
<organism evidence="3 4">
    <name type="scientific">Garicola koreensis</name>
    <dbReference type="NCBI Taxonomy" id="1262554"/>
    <lineage>
        <taxon>Bacteria</taxon>
        <taxon>Bacillati</taxon>
        <taxon>Actinomycetota</taxon>
        <taxon>Actinomycetes</taxon>
        <taxon>Micrococcales</taxon>
        <taxon>Micrococcaceae</taxon>
        <taxon>Garicola</taxon>
    </lineage>
</organism>
<feature type="domain" description="DUF8010" evidence="1">
    <location>
        <begin position="2"/>
        <end position="97"/>
    </location>
</feature>
<dbReference type="Pfam" id="PF26572">
    <property type="entry name" value="DUF8185"/>
    <property type="match status" value="1"/>
</dbReference>
<evidence type="ECO:0000259" key="2">
    <source>
        <dbReference type="Pfam" id="PF26572"/>
    </source>
</evidence>
<dbReference type="Proteomes" id="UP000547528">
    <property type="component" value="Unassembled WGS sequence"/>
</dbReference>
<keyword evidence="4" id="KW-1185">Reference proteome</keyword>
<dbReference type="Pfam" id="PF26035">
    <property type="entry name" value="DUF8010"/>
    <property type="match status" value="1"/>
</dbReference>
<accession>A0A7W5XJZ1</accession>
<name>A0A7W5XJZ1_9MICC</name>
<dbReference type="RefSeq" id="WP_183357301.1">
    <property type="nucleotide sequence ID" value="NZ_BAABKR010000001.1"/>
</dbReference>
<evidence type="ECO:0000259" key="1">
    <source>
        <dbReference type="Pfam" id="PF26035"/>
    </source>
</evidence>
<reference evidence="3 4" key="1">
    <citation type="submission" date="2020-08" db="EMBL/GenBank/DDBJ databases">
        <title>Sequencing the genomes of 1000 actinobacteria strains.</title>
        <authorList>
            <person name="Klenk H.-P."/>
        </authorList>
    </citation>
    <scope>NUCLEOTIDE SEQUENCE [LARGE SCALE GENOMIC DNA]</scope>
    <source>
        <strain evidence="3 4">DSM 28238</strain>
    </source>
</reference>
<proteinExistence type="predicted"/>
<evidence type="ECO:0000313" key="3">
    <source>
        <dbReference type="EMBL" id="MBB3666917.1"/>
    </source>
</evidence>
<dbReference type="InterPro" id="IPR058323">
    <property type="entry name" value="DUF8010"/>
</dbReference>
<gene>
    <name evidence="3" type="ORF">FHX47_000510</name>
</gene>
<evidence type="ECO:0000313" key="4">
    <source>
        <dbReference type="Proteomes" id="UP000547528"/>
    </source>
</evidence>
<feature type="domain" description="DUF8185" evidence="2">
    <location>
        <begin position="112"/>
        <end position="220"/>
    </location>
</feature>
<dbReference type="AlphaFoldDB" id="A0A7W5XJZ1"/>
<dbReference type="EMBL" id="JACIBT010000001">
    <property type="protein sequence ID" value="MBB3666917.1"/>
    <property type="molecule type" value="Genomic_DNA"/>
</dbReference>
<sequence length="222" mass="23364">MTQLLRFAEAASLQDLGTFVKRGRRINEQGIRLQAVGTVLAAWLPVMTPGSLNSTIPAVLGLRTMALAESSHADVTVELGSISERLARLNPASMELPLPPASINAPWTAVTPPRSGWEPRGRLSDATLRKTAEDGIAEVADVVPETAGAHVVEQVRERVWGRAVEPAPSDDVVAGTPIPAGAAFGAFSLGFLSAQGGVSDVYSLGKWLRISCTGGFILCRVS</sequence>